<feature type="domain" description="Methyltransferase" evidence="2">
    <location>
        <begin position="64"/>
        <end position="299"/>
    </location>
</feature>
<dbReference type="Proteomes" id="UP000663845">
    <property type="component" value="Unassembled WGS sequence"/>
</dbReference>
<sequence>MSSVAIKSFSLSSITKNVCIFSSIILVITLYYFLNYNAIITSYINYIPSPNIDPKQCNLSLLESDGWFCESNSDWELRKVIDRIQNKRNRISDSRHMFFQNNWEPTIHCQFERRIGNPGDGGKWICDIHRFTQMNMTNLLIYSFGSNGDFSFEKAVKDILPKAEIHTFDIGYFTCPANVCIFHRARLGNGKNGDSKSLQMIMKELGHESRSIHILKVDIEGGEYDLFEESFNHLSDNQAKLPYIHQILFEIHLSGSVQNEELTRRTHKLFELFRANNYAIFHKEVNLYNAQNVCEFALIRLNPLFFISHR</sequence>
<evidence type="ECO:0000256" key="1">
    <source>
        <dbReference type="SAM" id="Phobius"/>
    </source>
</evidence>
<evidence type="ECO:0000313" key="3">
    <source>
        <dbReference type="EMBL" id="CAF0897361.1"/>
    </source>
</evidence>
<reference evidence="3" key="1">
    <citation type="submission" date="2021-02" db="EMBL/GenBank/DDBJ databases">
        <authorList>
            <person name="Nowell W R."/>
        </authorList>
    </citation>
    <scope>NUCLEOTIDE SEQUENCE</scope>
</reference>
<dbReference type="AlphaFoldDB" id="A0A813ZE02"/>
<accession>A0A813ZE02</accession>
<organism evidence="3 4">
    <name type="scientific">Adineta steineri</name>
    <dbReference type="NCBI Taxonomy" id="433720"/>
    <lineage>
        <taxon>Eukaryota</taxon>
        <taxon>Metazoa</taxon>
        <taxon>Spiralia</taxon>
        <taxon>Gnathifera</taxon>
        <taxon>Rotifera</taxon>
        <taxon>Eurotatoria</taxon>
        <taxon>Bdelloidea</taxon>
        <taxon>Adinetida</taxon>
        <taxon>Adinetidae</taxon>
        <taxon>Adineta</taxon>
    </lineage>
</organism>
<dbReference type="PANTHER" id="PTHR32026:SF27">
    <property type="entry name" value="METHYLTRANSFERASE FKBM DOMAIN-CONTAINING PROTEIN-RELATED"/>
    <property type="match status" value="1"/>
</dbReference>
<keyword evidence="1" id="KW-1133">Transmembrane helix</keyword>
<dbReference type="InterPro" id="IPR026913">
    <property type="entry name" value="METTL24"/>
</dbReference>
<name>A0A813ZE02_9BILA</name>
<dbReference type="Pfam" id="PF13383">
    <property type="entry name" value="Methyltransf_22"/>
    <property type="match status" value="1"/>
</dbReference>
<feature type="transmembrane region" description="Helical" evidence="1">
    <location>
        <begin position="14"/>
        <end position="34"/>
    </location>
</feature>
<dbReference type="PANTHER" id="PTHR32026">
    <property type="entry name" value="METHYLTRANSFERASE-LIKE PROTEIN 24"/>
    <property type="match status" value="1"/>
</dbReference>
<evidence type="ECO:0000313" key="4">
    <source>
        <dbReference type="Proteomes" id="UP000663845"/>
    </source>
</evidence>
<dbReference type="EMBL" id="CAJNOG010000075">
    <property type="protein sequence ID" value="CAF0897361.1"/>
    <property type="molecule type" value="Genomic_DNA"/>
</dbReference>
<dbReference type="InterPro" id="IPR025714">
    <property type="entry name" value="Methyltranfer_dom"/>
</dbReference>
<comment type="caution">
    <text evidence="3">The sequence shown here is derived from an EMBL/GenBank/DDBJ whole genome shotgun (WGS) entry which is preliminary data.</text>
</comment>
<proteinExistence type="predicted"/>
<evidence type="ECO:0000259" key="2">
    <source>
        <dbReference type="Pfam" id="PF13383"/>
    </source>
</evidence>
<keyword evidence="1" id="KW-0472">Membrane</keyword>
<gene>
    <name evidence="3" type="ORF">JYZ213_LOCUS10358</name>
</gene>
<keyword evidence="1" id="KW-0812">Transmembrane</keyword>
<protein>
    <recommendedName>
        <fullName evidence="2">Methyltransferase domain-containing protein</fullName>
    </recommendedName>
</protein>